<dbReference type="AlphaFoldDB" id="F9W8G7"/>
<dbReference type="GO" id="GO:0004114">
    <property type="term" value="F:3',5'-cyclic-nucleotide phosphodiesterase activity"/>
    <property type="evidence" value="ECO:0007669"/>
    <property type="project" value="InterPro"/>
</dbReference>
<evidence type="ECO:0000256" key="3">
    <source>
        <dbReference type="PIRSR" id="PIRSR623088-1"/>
    </source>
</evidence>
<feature type="domain" description="PDEase" evidence="7">
    <location>
        <begin position="356"/>
        <end position="680"/>
    </location>
</feature>
<name>F9W8G7_TRYCI</name>
<feature type="binding site" evidence="4">
    <location>
        <position position="474"/>
    </location>
    <ligand>
        <name>AMP</name>
        <dbReference type="ChEBI" id="CHEBI:456215"/>
    </ligand>
</feature>
<feature type="binding site" evidence="5">
    <location>
        <position position="585"/>
    </location>
    <ligand>
        <name>Zn(2+)</name>
        <dbReference type="ChEBI" id="CHEBI:29105"/>
        <label>1</label>
    </ligand>
</feature>
<feature type="binding site" evidence="5">
    <location>
        <position position="435"/>
    </location>
    <ligand>
        <name>Zn(2+)</name>
        <dbReference type="ChEBI" id="CHEBI:29105"/>
        <label>1</label>
    </ligand>
</feature>
<reference evidence="9" key="1">
    <citation type="submission" date="2011-07" db="EMBL/GenBank/DDBJ databases">
        <title>Divergent evolution of antigenic variation in African trypanosomes.</title>
        <authorList>
            <person name="Jackson A.P."/>
            <person name="Berry A."/>
            <person name="Allison H.C."/>
            <person name="Burton P."/>
            <person name="Anderson J."/>
            <person name="Aslett M."/>
            <person name="Brown R."/>
            <person name="Corton N."/>
            <person name="Harris D."/>
            <person name="Hauser H."/>
            <person name="Gamble J."/>
            <person name="Gilderthorp R."/>
            <person name="McQuillan J."/>
            <person name="Quail M.A."/>
            <person name="Sanders M."/>
            <person name="Van Tonder A."/>
            <person name="Ginger M.L."/>
            <person name="Donelson J.E."/>
            <person name="Field M.C."/>
            <person name="Barry J.D."/>
            <person name="Berriman M."/>
            <person name="Hertz-Fowler C."/>
        </authorList>
    </citation>
    <scope>NUCLEOTIDE SEQUENCE [LARGE SCALE GENOMIC DNA]</scope>
    <source>
        <strain evidence="9">IL3000</strain>
    </source>
</reference>
<dbReference type="Proteomes" id="UP000000702">
    <property type="component" value="Unassembled WGS sequence"/>
</dbReference>
<dbReference type="GO" id="GO:0007165">
    <property type="term" value="P:signal transduction"/>
    <property type="evidence" value="ECO:0007669"/>
    <property type="project" value="InterPro"/>
</dbReference>
<feature type="binding site" evidence="5">
    <location>
        <position position="474"/>
    </location>
    <ligand>
        <name>Zn(2+)</name>
        <dbReference type="ChEBI" id="CHEBI:29105"/>
        <label>1</label>
    </ligand>
</feature>
<evidence type="ECO:0000256" key="4">
    <source>
        <dbReference type="PIRSR" id="PIRSR623088-2"/>
    </source>
</evidence>
<dbReference type="PROSITE" id="PS00126">
    <property type="entry name" value="PDEASE_I_1"/>
    <property type="match status" value="1"/>
</dbReference>
<keyword evidence="1 5" id="KW-0479">Metal-binding</keyword>
<organism evidence="8 9">
    <name type="scientific">Trypanosoma congolense (strain IL3000)</name>
    <dbReference type="NCBI Taxonomy" id="1068625"/>
    <lineage>
        <taxon>Eukaryota</taxon>
        <taxon>Discoba</taxon>
        <taxon>Euglenozoa</taxon>
        <taxon>Kinetoplastea</taxon>
        <taxon>Metakinetoplastina</taxon>
        <taxon>Trypanosomatida</taxon>
        <taxon>Trypanosomatidae</taxon>
        <taxon>Trypanosoma</taxon>
        <taxon>Nannomonas</taxon>
    </lineage>
</organism>
<sequence>MGCGIAKLLANSKEGISPAPASSCGNYQLSTFPSPDALKEPERCYIERPEVPRMLGKERYIISSGAVAMVDTSPAQAKPVGILLLYCTPTDNELTVSYLKYDTGAIYVCRFTDQELFDAKEDAGITHSWGAFFKSLASDLQKRRAVVAPISDDMQSVNFTITNVKESSLKFKFTCTLSLVSCTREKDHLSYKLEHVLEPLTRMTQIRRRKAQIVGQQMSIENLECEHTVNLAALQRAQAKIEKLLTELKPLREEAFTSAQATMEHSLQVISLKKQLRLLCAGPATMDVLDALYENGGAQYFEHVPQAVKHYPVEVDVDTVILACIRAAFPLLPGGKADSLISVMDRPELQPLLDNSSRQVVREVLEILSGVDRWNFDAIRLEVITNGNALFYTTYLILYKLDLVAHFRLDDAVLQRFLLGVQSAYHPNPYHNSMHAADVTQVNYYIITIAGLREKCRLQPEDLLGAVLAGAVHDFDHPGLNNNFHTRAGAYLSVFYNDISILENHHIASTFQLLKHPSYNLLAPLSADQFRIVREVMVEMVLATDMLNHGSILKKFQSRLVGAGDWYRERRDVLLALSMSIKTADLSNCIRPYHIYSEWSGYIAREFYNQGDEEEKNNLTISPFMNRKTSDKDLPEGQKSFITYVVVPMMEAVVVFLPHLRFTLQFCENNRRAWDSVKTE</sequence>
<dbReference type="Pfam" id="PF00233">
    <property type="entry name" value="PDEase_I"/>
    <property type="match status" value="1"/>
</dbReference>
<proteinExistence type="inferred from homology"/>
<dbReference type="PROSITE" id="PS51845">
    <property type="entry name" value="PDEASE_I_2"/>
    <property type="match status" value="1"/>
</dbReference>
<dbReference type="SUPFAM" id="SSF109604">
    <property type="entry name" value="HD-domain/PDEase-like"/>
    <property type="match status" value="1"/>
</dbReference>
<dbReference type="VEuPathDB" id="TriTrypDB:TcIL3000_0_42450"/>
<dbReference type="GO" id="GO:0046872">
    <property type="term" value="F:metal ion binding"/>
    <property type="evidence" value="ECO:0007669"/>
    <property type="project" value="UniProtKB-KW"/>
</dbReference>
<dbReference type="OMA" id="QINYYIM"/>
<dbReference type="InterPro" id="IPR023088">
    <property type="entry name" value="PDEase"/>
</dbReference>
<accession>F9W8G7</accession>
<protein>
    <recommendedName>
        <fullName evidence="6">Phosphodiesterase</fullName>
        <ecNumber evidence="6">3.1.4.-</ecNumber>
    </recommendedName>
</protein>
<feature type="binding site" evidence="4">
    <location>
        <position position="585"/>
    </location>
    <ligand>
        <name>AMP</name>
        <dbReference type="ChEBI" id="CHEBI:456215"/>
    </ligand>
</feature>
<keyword evidence="2 6" id="KW-0378">Hydrolase</keyword>
<reference evidence="8 9" key="2">
    <citation type="journal article" date="2012" name="Proc. Natl. Acad. Sci. U.S.A.">
        <title>Antigenic diversity is generated by distinct evolutionary mechanisms in African trypanosome species.</title>
        <authorList>
            <person name="Jackson A.P."/>
            <person name="Berry A."/>
            <person name="Aslett M."/>
            <person name="Allison H.C."/>
            <person name="Burton P."/>
            <person name="Vavrova-Anderson J."/>
            <person name="Brown R."/>
            <person name="Browne H."/>
            <person name="Corton N."/>
            <person name="Hauser H."/>
            <person name="Gamble J."/>
            <person name="Gilderthorp R."/>
            <person name="Marcello L."/>
            <person name="McQuillan J."/>
            <person name="Otto T.D."/>
            <person name="Quail M.A."/>
            <person name="Sanders M.J."/>
            <person name="van Tonder A."/>
            <person name="Ginger M.L."/>
            <person name="Field M.C."/>
            <person name="Barry J.D."/>
            <person name="Hertz-Fowler C."/>
            <person name="Berriman M."/>
        </authorList>
    </citation>
    <scope>NUCLEOTIDE SEQUENCE [LARGE SCALE GENOMIC DNA]</scope>
    <source>
        <strain evidence="8 9">IL3000</strain>
    </source>
</reference>
<feature type="active site" description="Proton donor" evidence="3">
    <location>
        <position position="431"/>
    </location>
</feature>
<dbReference type="PRINTS" id="PR00387">
    <property type="entry name" value="PDIESTERASE1"/>
</dbReference>
<comment type="cofactor">
    <cofactor evidence="6">
        <name>a divalent metal cation</name>
        <dbReference type="ChEBI" id="CHEBI:60240"/>
    </cofactor>
    <text evidence="6">Binds 2 divalent metal cations per subunit. Site 1 may preferentially bind zinc ions, while site 2 has a preference for magnesium and/or manganese ions.</text>
</comment>
<dbReference type="InterPro" id="IPR036971">
    <property type="entry name" value="PDEase_catalytic_dom_sf"/>
</dbReference>
<feature type="binding site" evidence="5">
    <location>
        <position position="473"/>
    </location>
    <ligand>
        <name>Zn(2+)</name>
        <dbReference type="ChEBI" id="CHEBI:29105"/>
        <label>1</label>
    </ligand>
</feature>
<feature type="binding site" evidence="5">
    <location>
        <position position="474"/>
    </location>
    <ligand>
        <name>Zn(2+)</name>
        <dbReference type="ChEBI" id="CHEBI:29105"/>
        <label>2</label>
    </ligand>
</feature>
<keyword evidence="9" id="KW-1185">Reference proteome</keyword>
<dbReference type="Gene3D" id="1.10.1300.10">
    <property type="entry name" value="3'5'-cyclic nucleotide phosphodiesterase, catalytic domain"/>
    <property type="match status" value="1"/>
</dbReference>
<dbReference type="InterPro" id="IPR002073">
    <property type="entry name" value="PDEase_catalytic_dom"/>
</dbReference>
<evidence type="ECO:0000256" key="1">
    <source>
        <dbReference type="ARBA" id="ARBA00022723"/>
    </source>
</evidence>
<evidence type="ECO:0000313" key="9">
    <source>
        <dbReference type="Proteomes" id="UP000000702"/>
    </source>
</evidence>
<dbReference type="PANTHER" id="PTHR11347">
    <property type="entry name" value="CYCLIC NUCLEOTIDE PHOSPHODIESTERASE"/>
    <property type="match status" value="1"/>
</dbReference>
<evidence type="ECO:0000313" key="8">
    <source>
        <dbReference type="EMBL" id="CCD13499.1"/>
    </source>
</evidence>
<feature type="binding site" evidence="4">
    <location>
        <position position="638"/>
    </location>
    <ligand>
        <name>AMP</name>
        <dbReference type="ChEBI" id="CHEBI:456215"/>
    </ligand>
</feature>
<feature type="binding site" evidence="4">
    <location>
        <begin position="431"/>
        <end position="435"/>
    </location>
    <ligand>
        <name>AMP</name>
        <dbReference type="ChEBI" id="CHEBI:456215"/>
    </ligand>
</feature>
<evidence type="ECO:0000256" key="6">
    <source>
        <dbReference type="RuleBase" id="RU363067"/>
    </source>
</evidence>
<evidence type="ECO:0000256" key="5">
    <source>
        <dbReference type="PIRSR" id="PIRSR623088-3"/>
    </source>
</evidence>
<dbReference type="EC" id="3.1.4.-" evidence="6"/>
<evidence type="ECO:0000256" key="2">
    <source>
        <dbReference type="ARBA" id="ARBA00022801"/>
    </source>
</evidence>
<dbReference type="InterPro" id="IPR023174">
    <property type="entry name" value="PDEase_CS"/>
</dbReference>
<evidence type="ECO:0000259" key="7">
    <source>
        <dbReference type="PROSITE" id="PS51845"/>
    </source>
</evidence>
<comment type="caution">
    <text evidence="8">The sequence shown here is derived from an EMBL/GenBank/DDBJ whole genome shotgun (WGS) entry which is preliminary data.</text>
</comment>
<gene>
    <name evidence="8" type="ORF">TCIL3000_0_42450</name>
</gene>
<comment type="similarity">
    <text evidence="6">Belongs to the cyclic nucleotide phosphodiesterase family.</text>
</comment>
<dbReference type="EMBL" id="CAEQ01001170">
    <property type="protein sequence ID" value="CCD13499.1"/>
    <property type="molecule type" value="Genomic_DNA"/>
</dbReference>